<evidence type="ECO:0000313" key="2">
    <source>
        <dbReference type="Proteomes" id="UP000365705"/>
    </source>
</evidence>
<dbReference type="Proteomes" id="UP000365705">
    <property type="component" value="Unassembled WGS sequence"/>
</dbReference>
<dbReference type="EMBL" id="CABFNH010000019">
    <property type="protein sequence ID" value="VTZ91314.1"/>
    <property type="molecule type" value="Genomic_DNA"/>
</dbReference>
<reference evidence="1 2" key="1">
    <citation type="submission" date="2019-06" db="EMBL/GenBank/DDBJ databases">
        <authorList>
            <person name="Rodrigo-Torres L."/>
            <person name="Arahal R. D."/>
            <person name="Lucena T."/>
        </authorList>
    </citation>
    <scope>NUCLEOTIDE SEQUENCE [LARGE SCALE GENOMIC DNA]</scope>
    <source>
        <strain evidence="1 2">INIA P508</strain>
    </source>
</reference>
<organism evidence="1 2">
    <name type="scientific">Limosilactobacillus mucosae</name>
    <name type="common">Lactobacillus mucosae</name>
    <dbReference type="NCBI Taxonomy" id="97478"/>
    <lineage>
        <taxon>Bacteria</taxon>
        <taxon>Bacillati</taxon>
        <taxon>Bacillota</taxon>
        <taxon>Bacilli</taxon>
        <taxon>Lactobacillales</taxon>
        <taxon>Lactobacillaceae</taxon>
        <taxon>Limosilactobacillus</taxon>
    </lineage>
</organism>
<proteinExistence type="predicted"/>
<evidence type="ECO:0000313" key="1">
    <source>
        <dbReference type="EMBL" id="VTZ91314.1"/>
    </source>
</evidence>
<dbReference type="RefSeq" id="WP_143113176.1">
    <property type="nucleotide sequence ID" value="NZ_CABFNH010000019.1"/>
</dbReference>
<name>A0A508YQL8_LIMMU</name>
<dbReference type="AlphaFoldDB" id="A0A508YQL8"/>
<protein>
    <submittedName>
        <fullName evidence="1">Uncharacterized protein</fullName>
    </submittedName>
</protein>
<accession>A0A508YQL8</accession>
<sequence length="109" mass="11695">MNDLTVITIEHPESGRKALFLTESGHENSLILNGARGAEIEPTAIEGETALFISTPAGEKIALLIGDETLLNDLEAFKSANTKKIHLALDGLSGQLKAAVQRLIDIYLN</sequence>
<gene>
    <name evidence="1" type="ORF">LMUP508_01433</name>
</gene>